<dbReference type="InterPro" id="IPR039672">
    <property type="entry name" value="MFS_2"/>
</dbReference>
<dbReference type="PANTHER" id="PTHR11328:SF24">
    <property type="entry name" value="MAJOR FACILITATOR SUPERFAMILY (MFS) PROFILE DOMAIN-CONTAINING PROTEIN"/>
    <property type="match status" value="1"/>
</dbReference>
<feature type="transmembrane region" description="Helical" evidence="1">
    <location>
        <begin position="422"/>
        <end position="446"/>
    </location>
</feature>
<dbReference type="PANTHER" id="PTHR11328">
    <property type="entry name" value="MAJOR FACILITATOR SUPERFAMILY DOMAIN-CONTAINING PROTEIN"/>
    <property type="match status" value="1"/>
</dbReference>
<feature type="transmembrane region" description="Helical" evidence="1">
    <location>
        <begin position="388"/>
        <end position="410"/>
    </location>
</feature>
<dbReference type="EMBL" id="UINC01009900">
    <property type="protein sequence ID" value="SVA44258.1"/>
    <property type="molecule type" value="Genomic_DNA"/>
</dbReference>
<evidence type="ECO:0000313" key="2">
    <source>
        <dbReference type="EMBL" id="SVA44258.1"/>
    </source>
</evidence>
<feature type="transmembrane region" description="Helical" evidence="1">
    <location>
        <begin position="43"/>
        <end position="62"/>
    </location>
</feature>
<dbReference type="AlphaFoldDB" id="A0A381VWX5"/>
<evidence type="ECO:0008006" key="3">
    <source>
        <dbReference type="Google" id="ProtNLM"/>
    </source>
</evidence>
<feature type="transmembrane region" description="Helical" evidence="1">
    <location>
        <begin position="151"/>
        <end position="167"/>
    </location>
</feature>
<accession>A0A381VWX5</accession>
<feature type="transmembrane region" description="Helical" evidence="1">
    <location>
        <begin position="12"/>
        <end position="37"/>
    </location>
</feature>
<keyword evidence="1" id="KW-0812">Transmembrane</keyword>
<feature type="transmembrane region" description="Helical" evidence="1">
    <location>
        <begin position="106"/>
        <end position="130"/>
    </location>
</feature>
<feature type="transmembrane region" description="Helical" evidence="1">
    <location>
        <begin position="315"/>
        <end position="333"/>
    </location>
</feature>
<dbReference type="Gene3D" id="1.20.1250.20">
    <property type="entry name" value="MFS general substrate transporter like domains"/>
    <property type="match status" value="1"/>
</dbReference>
<gene>
    <name evidence="2" type="ORF">METZ01_LOCUS97112</name>
</gene>
<dbReference type="GO" id="GO:0008643">
    <property type="term" value="P:carbohydrate transport"/>
    <property type="evidence" value="ECO:0007669"/>
    <property type="project" value="InterPro"/>
</dbReference>
<feature type="transmembrane region" description="Helical" evidence="1">
    <location>
        <begin position="202"/>
        <end position="223"/>
    </location>
</feature>
<keyword evidence="1" id="KW-0472">Membrane</keyword>
<dbReference type="GO" id="GO:0015293">
    <property type="term" value="F:symporter activity"/>
    <property type="evidence" value="ECO:0007669"/>
    <property type="project" value="InterPro"/>
</dbReference>
<feature type="transmembrane region" description="Helical" evidence="1">
    <location>
        <begin position="244"/>
        <end position="264"/>
    </location>
</feature>
<dbReference type="InterPro" id="IPR036259">
    <property type="entry name" value="MFS_trans_sf"/>
</dbReference>
<keyword evidence="1" id="KW-1133">Transmembrane helix</keyword>
<protein>
    <recommendedName>
        <fullName evidence="3">Major facilitator superfamily (MFS) profile domain-containing protein</fullName>
    </recommendedName>
</protein>
<feature type="transmembrane region" description="Helical" evidence="1">
    <location>
        <begin position="83"/>
        <end position="100"/>
    </location>
</feature>
<dbReference type="Pfam" id="PF13347">
    <property type="entry name" value="MFS_2"/>
    <property type="match status" value="1"/>
</dbReference>
<feature type="transmembrane region" description="Helical" evidence="1">
    <location>
        <begin position="289"/>
        <end position="306"/>
    </location>
</feature>
<organism evidence="2">
    <name type="scientific">marine metagenome</name>
    <dbReference type="NCBI Taxonomy" id="408172"/>
    <lineage>
        <taxon>unclassified sequences</taxon>
        <taxon>metagenomes</taxon>
        <taxon>ecological metagenomes</taxon>
    </lineage>
</organism>
<evidence type="ECO:0000256" key="1">
    <source>
        <dbReference type="SAM" id="Phobius"/>
    </source>
</evidence>
<proteinExistence type="predicted"/>
<dbReference type="SUPFAM" id="SSF103473">
    <property type="entry name" value="MFS general substrate transporter"/>
    <property type="match status" value="1"/>
</dbReference>
<dbReference type="GO" id="GO:0005886">
    <property type="term" value="C:plasma membrane"/>
    <property type="evidence" value="ECO:0007669"/>
    <property type="project" value="TreeGrafter"/>
</dbReference>
<reference evidence="2" key="1">
    <citation type="submission" date="2018-05" db="EMBL/GenBank/DDBJ databases">
        <authorList>
            <person name="Lanie J.A."/>
            <person name="Ng W.-L."/>
            <person name="Kazmierczak K.M."/>
            <person name="Andrzejewski T.M."/>
            <person name="Davidsen T.M."/>
            <person name="Wayne K.J."/>
            <person name="Tettelin H."/>
            <person name="Glass J.I."/>
            <person name="Rusch D."/>
            <person name="Podicherti R."/>
            <person name="Tsui H.-C.T."/>
            <person name="Winkler M.E."/>
        </authorList>
    </citation>
    <scope>NUCLEOTIDE SEQUENCE</scope>
</reference>
<name>A0A381VWX5_9ZZZZ</name>
<sequence length="473" mass="51809">MTSSSSVTRGNILAYGGLATPLAMIGYPIAIWLIPFYSEVVGIPLYIIANILLIARFTDVITDPILGQLGDSTRTPIGRRKPWIILGVPLMMLAIYKLFIPGTEVSIAYFIIWMMLMYLGSTIIGIPYGAWGAEISPDYHQRSRVVGGREGWTLIGLLISALIPLAIEVSGQGISFSDSIKRMIAAIFIFQDFSTSGKMTDILASMGLGIVILLPIFAGLALWKVPDPMPKVEKKIPLVEGLKYAAENPLLIRILLIIFLVIAGESFRNTLSLWFVRDVIGIETVGASYARYFIAGLIGIPFWLWLGKTLGKHKAFCITLVGTGTVSFLCFFLERGDFNQFHALFLIKGFCFGGLQFLPASMLADVVDLDSLKTGGRRAGTFFALNGMIAKVSAMIAVWAAAILVAFSGFVPGTENTDSAMLALRVYYCLGCAAFFVPALFLTWFYPLTKEKHKELRAQLESQNAETEVKSTT</sequence>
<feature type="transmembrane region" description="Helical" evidence="1">
    <location>
        <begin position="345"/>
        <end position="367"/>
    </location>
</feature>